<evidence type="ECO:0000313" key="10">
    <source>
        <dbReference type="Proteomes" id="UP000241444"/>
    </source>
</evidence>
<sequence>MSTTQTYLPQQAGERASPEFWRGIVSCTPVLLGIVPYALVLGAQAAEKGLSVVEVPLMTGLNFAGGSEFAAIQLWTSPPHILLIVAITFLVNSRHLLMGAALAPFLPQLPKRKALPALFFMCDESWALGLADSKKRASAGRYPAFSLPYYLGAALPFYLTWVVFTTLGAVFGPVLGNVEPYGFDMAFPAVFLVLLRGMWKGMARARPWIVSLAVAALTYLLIPGAWYVAAGALSGLVSAYILSGDT</sequence>
<evidence type="ECO:0000256" key="1">
    <source>
        <dbReference type="ARBA" id="ARBA00004651"/>
    </source>
</evidence>
<evidence type="ECO:0000256" key="5">
    <source>
        <dbReference type="ARBA" id="ARBA00022692"/>
    </source>
</evidence>
<evidence type="ECO:0000256" key="3">
    <source>
        <dbReference type="ARBA" id="ARBA00022448"/>
    </source>
</evidence>
<dbReference type="EMBL" id="PGGO01000004">
    <property type="protein sequence ID" value="PSH69571.1"/>
    <property type="molecule type" value="Genomic_DNA"/>
</dbReference>
<evidence type="ECO:0000256" key="8">
    <source>
        <dbReference type="SAM" id="Phobius"/>
    </source>
</evidence>
<keyword evidence="4" id="KW-1003">Cell membrane</keyword>
<dbReference type="InterPro" id="IPR011606">
    <property type="entry name" value="Brnchd-chn_aa_trnsp_permease"/>
</dbReference>
<evidence type="ECO:0000313" key="9">
    <source>
        <dbReference type="EMBL" id="PSH69571.1"/>
    </source>
</evidence>
<feature type="transmembrane region" description="Helical" evidence="8">
    <location>
        <begin position="181"/>
        <end position="199"/>
    </location>
</feature>
<protein>
    <submittedName>
        <fullName evidence="9">Branched-chain amino acid ABC transporter permease</fullName>
    </submittedName>
</protein>
<evidence type="ECO:0000256" key="4">
    <source>
        <dbReference type="ARBA" id="ARBA00022475"/>
    </source>
</evidence>
<feature type="transmembrane region" description="Helical" evidence="8">
    <location>
        <begin position="149"/>
        <end position="175"/>
    </location>
</feature>
<dbReference type="OrthoDB" id="9803444at2"/>
<dbReference type="GO" id="GO:0005886">
    <property type="term" value="C:plasma membrane"/>
    <property type="evidence" value="ECO:0007669"/>
    <property type="project" value="UniProtKB-SubCell"/>
</dbReference>
<evidence type="ECO:0000256" key="2">
    <source>
        <dbReference type="ARBA" id="ARBA00010735"/>
    </source>
</evidence>
<dbReference type="RefSeq" id="WP_106710506.1">
    <property type="nucleotide sequence ID" value="NZ_PGGO01000004.1"/>
</dbReference>
<evidence type="ECO:0000256" key="6">
    <source>
        <dbReference type="ARBA" id="ARBA00022989"/>
    </source>
</evidence>
<comment type="caution">
    <text evidence="9">The sequence shown here is derived from an EMBL/GenBank/DDBJ whole genome shotgun (WGS) entry which is preliminary data.</text>
</comment>
<proteinExistence type="inferred from homology"/>
<feature type="transmembrane region" description="Helical" evidence="8">
    <location>
        <begin position="208"/>
        <end position="229"/>
    </location>
</feature>
<keyword evidence="5 8" id="KW-0812">Transmembrane</keyword>
<accession>A0A2P7BT22</accession>
<comment type="subcellular location">
    <subcellularLocation>
        <location evidence="1">Cell membrane</location>
        <topology evidence="1">Multi-pass membrane protein</topology>
    </subcellularLocation>
</comment>
<evidence type="ECO:0000256" key="7">
    <source>
        <dbReference type="ARBA" id="ARBA00023136"/>
    </source>
</evidence>
<keyword evidence="10" id="KW-1185">Reference proteome</keyword>
<keyword evidence="7 8" id="KW-0472">Membrane</keyword>
<dbReference type="PANTHER" id="PTHR34979">
    <property type="entry name" value="INNER MEMBRANE PROTEIN YGAZ"/>
    <property type="match status" value="1"/>
</dbReference>
<feature type="transmembrane region" description="Helical" evidence="8">
    <location>
        <begin position="20"/>
        <end position="43"/>
    </location>
</feature>
<keyword evidence="6 8" id="KW-1133">Transmembrane helix</keyword>
<dbReference type="GO" id="GO:1903785">
    <property type="term" value="P:L-valine transmembrane transport"/>
    <property type="evidence" value="ECO:0007669"/>
    <property type="project" value="TreeGrafter"/>
</dbReference>
<dbReference type="AlphaFoldDB" id="A0A2P7BT22"/>
<dbReference type="Proteomes" id="UP000241444">
    <property type="component" value="Unassembled WGS sequence"/>
</dbReference>
<name>A0A2P7BT22_9HYPH</name>
<reference evidence="10" key="1">
    <citation type="submission" date="2017-11" db="EMBL/GenBank/DDBJ databases">
        <authorList>
            <person name="Kuznetsova I."/>
            <person name="Sazanova A."/>
            <person name="Chirak E."/>
            <person name="Safronova V."/>
            <person name="Willems A."/>
        </authorList>
    </citation>
    <scope>NUCLEOTIDE SEQUENCE [LARGE SCALE GENOMIC DNA]</scope>
    <source>
        <strain evidence="10">STM 196</strain>
    </source>
</reference>
<dbReference type="Pfam" id="PF03591">
    <property type="entry name" value="AzlC"/>
    <property type="match status" value="1"/>
</dbReference>
<comment type="similarity">
    <text evidence="2">Belongs to the AzlC family.</text>
</comment>
<organism evidence="9 10">
    <name type="scientific">Phyllobacterium brassicacearum</name>
    <dbReference type="NCBI Taxonomy" id="314235"/>
    <lineage>
        <taxon>Bacteria</taxon>
        <taxon>Pseudomonadati</taxon>
        <taxon>Pseudomonadota</taxon>
        <taxon>Alphaproteobacteria</taxon>
        <taxon>Hyphomicrobiales</taxon>
        <taxon>Phyllobacteriaceae</taxon>
        <taxon>Phyllobacterium</taxon>
    </lineage>
</organism>
<dbReference type="PANTHER" id="PTHR34979:SF1">
    <property type="entry name" value="INNER MEMBRANE PROTEIN YGAZ"/>
    <property type="match status" value="1"/>
</dbReference>
<keyword evidence="3" id="KW-0813">Transport</keyword>
<gene>
    <name evidence="9" type="ORF">CU102_07160</name>
</gene>